<reference evidence="2" key="1">
    <citation type="journal article" date="2014" name="Front. Microbiol.">
        <title>High frequency of phylogenetically diverse reductive dehalogenase-homologous genes in deep subseafloor sedimentary metagenomes.</title>
        <authorList>
            <person name="Kawai M."/>
            <person name="Futagami T."/>
            <person name="Toyoda A."/>
            <person name="Takaki Y."/>
            <person name="Nishi S."/>
            <person name="Hori S."/>
            <person name="Arai W."/>
            <person name="Tsubouchi T."/>
            <person name="Morono Y."/>
            <person name="Uchiyama I."/>
            <person name="Ito T."/>
            <person name="Fujiyama A."/>
            <person name="Inagaki F."/>
            <person name="Takami H."/>
        </authorList>
    </citation>
    <scope>NUCLEOTIDE SEQUENCE</scope>
    <source>
        <strain evidence="2">Expedition CK06-06</strain>
    </source>
</reference>
<comment type="caution">
    <text evidence="2">The sequence shown here is derived from an EMBL/GenBank/DDBJ whole genome shotgun (WGS) entry which is preliminary data.</text>
</comment>
<protein>
    <recommendedName>
        <fullName evidence="3">Transmembrane protein</fullName>
    </recommendedName>
</protein>
<feature type="transmembrane region" description="Helical" evidence="1">
    <location>
        <begin position="12"/>
        <end position="31"/>
    </location>
</feature>
<accession>X1EH80</accession>
<organism evidence="2">
    <name type="scientific">marine sediment metagenome</name>
    <dbReference type="NCBI Taxonomy" id="412755"/>
    <lineage>
        <taxon>unclassified sequences</taxon>
        <taxon>metagenomes</taxon>
        <taxon>ecological metagenomes</taxon>
    </lineage>
</organism>
<evidence type="ECO:0000256" key="1">
    <source>
        <dbReference type="SAM" id="Phobius"/>
    </source>
</evidence>
<keyword evidence="1" id="KW-0812">Transmembrane</keyword>
<dbReference type="AlphaFoldDB" id="X1EH80"/>
<keyword evidence="1" id="KW-0472">Membrane</keyword>
<gene>
    <name evidence="2" type="ORF">S03H2_17591</name>
</gene>
<name>X1EH80_9ZZZZ</name>
<proteinExistence type="predicted"/>
<evidence type="ECO:0000313" key="2">
    <source>
        <dbReference type="EMBL" id="GAH32691.1"/>
    </source>
</evidence>
<evidence type="ECO:0008006" key="3">
    <source>
        <dbReference type="Google" id="ProtNLM"/>
    </source>
</evidence>
<dbReference type="EMBL" id="BARU01009086">
    <property type="protein sequence ID" value="GAH32691.1"/>
    <property type="molecule type" value="Genomic_DNA"/>
</dbReference>
<sequence length="130" mass="15119">MLKQHLKEHWIWYAFIFGLSALSISIVSISLCDFTKTEYYPASFSGTLIGELNKTIFVGNPTYSGTYPLYICKGKLSEYKRFDNIDKEKDNCQYSSIKQGIPYNNIIEDIKIQLNNKEFEITQRGFFCLQ</sequence>
<keyword evidence="1" id="KW-1133">Transmembrane helix</keyword>